<dbReference type="EMBL" id="BAABAB010000036">
    <property type="protein sequence ID" value="GAA3635196.1"/>
    <property type="molecule type" value="Genomic_DNA"/>
</dbReference>
<evidence type="ECO:0000256" key="1">
    <source>
        <dbReference type="SAM" id="MobiDB-lite"/>
    </source>
</evidence>
<dbReference type="Proteomes" id="UP001501490">
    <property type="component" value="Unassembled WGS sequence"/>
</dbReference>
<feature type="compositionally biased region" description="Basic residues" evidence="1">
    <location>
        <begin position="76"/>
        <end position="87"/>
    </location>
</feature>
<name>A0ABP7ALF7_9ACTN</name>
<keyword evidence="3" id="KW-1185">Reference proteome</keyword>
<evidence type="ECO:0000313" key="2">
    <source>
        <dbReference type="EMBL" id="GAA3635196.1"/>
    </source>
</evidence>
<gene>
    <name evidence="2" type="ORF">GCM10022236_42260</name>
</gene>
<protein>
    <submittedName>
        <fullName evidence="2">Uncharacterized protein</fullName>
    </submittedName>
</protein>
<feature type="region of interest" description="Disordered" evidence="1">
    <location>
        <begin position="41"/>
        <end position="87"/>
    </location>
</feature>
<accession>A0ABP7ALF7</accession>
<feature type="compositionally biased region" description="Low complexity" evidence="1">
    <location>
        <begin position="45"/>
        <end position="60"/>
    </location>
</feature>
<comment type="caution">
    <text evidence="2">The sequence shown here is derived from an EMBL/GenBank/DDBJ whole genome shotgun (WGS) entry which is preliminary data.</text>
</comment>
<proteinExistence type="predicted"/>
<reference evidence="3" key="1">
    <citation type="journal article" date="2019" name="Int. J. Syst. Evol. Microbiol.">
        <title>The Global Catalogue of Microorganisms (GCM) 10K type strain sequencing project: providing services to taxonomists for standard genome sequencing and annotation.</title>
        <authorList>
            <consortium name="The Broad Institute Genomics Platform"/>
            <consortium name="The Broad Institute Genome Sequencing Center for Infectious Disease"/>
            <person name="Wu L."/>
            <person name="Ma J."/>
        </authorList>
    </citation>
    <scope>NUCLEOTIDE SEQUENCE [LARGE SCALE GENOMIC DNA]</scope>
    <source>
        <strain evidence="3">JCM 16929</strain>
    </source>
</reference>
<organism evidence="2 3">
    <name type="scientific">Microlunatus ginsengisoli</name>
    <dbReference type="NCBI Taxonomy" id="363863"/>
    <lineage>
        <taxon>Bacteria</taxon>
        <taxon>Bacillati</taxon>
        <taxon>Actinomycetota</taxon>
        <taxon>Actinomycetes</taxon>
        <taxon>Propionibacteriales</taxon>
        <taxon>Propionibacteriaceae</taxon>
        <taxon>Microlunatus</taxon>
    </lineage>
</organism>
<evidence type="ECO:0000313" key="3">
    <source>
        <dbReference type="Proteomes" id="UP001501490"/>
    </source>
</evidence>
<sequence length="87" mass="9158">MAERSTDRAVAGIAQGSAQMVEVADQADAVSARHTLLYVGRSEKASAPAPGAPRPAGSEADTTARAGCPAHDHNRVPVRRRTPIRRM</sequence>